<dbReference type="InterPro" id="IPR020846">
    <property type="entry name" value="MFS_dom"/>
</dbReference>
<dbReference type="PANTHER" id="PTHR23500">
    <property type="entry name" value="SOLUTE CARRIER FAMILY 2, FACILITATED GLUCOSE TRANSPORTER"/>
    <property type="match status" value="1"/>
</dbReference>
<dbReference type="PANTHER" id="PTHR23500:SF424">
    <property type="entry name" value="POLYOL TRANSPORTER 5"/>
    <property type="match status" value="1"/>
</dbReference>
<dbReference type="PROSITE" id="PS00217">
    <property type="entry name" value="SUGAR_TRANSPORT_2"/>
    <property type="match status" value="1"/>
</dbReference>
<organism evidence="13 14">
    <name type="scientific">Tagetes erecta</name>
    <name type="common">African marigold</name>
    <dbReference type="NCBI Taxonomy" id="13708"/>
    <lineage>
        <taxon>Eukaryota</taxon>
        <taxon>Viridiplantae</taxon>
        <taxon>Streptophyta</taxon>
        <taxon>Embryophyta</taxon>
        <taxon>Tracheophyta</taxon>
        <taxon>Spermatophyta</taxon>
        <taxon>Magnoliopsida</taxon>
        <taxon>eudicotyledons</taxon>
        <taxon>Gunneridae</taxon>
        <taxon>Pentapetalae</taxon>
        <taxon>asterids</taxon>
        <taxon>campanulids</taxon>
        <taxon>Asterales</taxon>
        <taxon>Asteraceae</taxon>
        <taxon>Asteroideae</taxon>
        <taxon>Heliantheae alliance</taxon>
        <taxon>Tageteae</taxon>
        <taxon>Tagetes</taxon>
    </lineage>
</organism>
<reference evidence="13" key="1">
    <citation type="journal article" date="2023" name="bioRxiv">
        <title>Improved chromosome-level genome assembly for marigold (Tagetes erecta).</title>
        <authorList>
            <person name="Jiang F."/>
            <person name="Yuan L."/>
            <person name="Wang S."/>
            <person name="Wang H."/>
            <person name="Xu D."/>
            <person name="Wang A."/>
            <person name="Fan W."/>
        </authorList>
    </citation>
    <scope>NUCLEOTIDE SEQUENCE</scope>
    <source>
        <strain evidence="13">WSJ</strain>
        <tissue evidence="13">Leaf</tissue>
    </source>
</reference>
<dbReference type="InterPro" id="IPR044776">
    <property type="entry name" value="PLT1-6"/>
</dbReference>
<evidence type="ECO:0000259" key="12">
    <source>
        <dbReference type="PROSITE" id="PS50850"/>
    </source>
</evidence>
<dbReference type="PROSITE" id="PS00216">
    <property type="entry name" value="SUGAR_TRANSPORT_1"/>
    <property type="match status" value="1"/>
</dbReference>
<dbReference type="InterPro" id="IPR003663">
    <property type="entry name" value="Sugar/inositol_transpt"/>
</dbReference>
<accession>A0AAD8K6W9</accession>
<feature type="transmembrane region" description="Helical" evidence="11">
    <location>
        <begin position="330"/>
        <end position="351"/>
    </location>
</feature>
<evidence type="ECO:0000256" key="6">
    <source>
        <dbReference type="ARBA" id="ARBA00022847"/>
    </source>
</evidence>
<comment type="caution">
    <text evidence="13">The sequence shown here is derived from an EMBL/GenBank/DDBJ whole genome shotgun (WGS) entry which is preliminary data.</text>
</comment>
<keyword evidence="5 11" id="KW-0812">Transmembrane</keyword>
<evidence type="ECO:0000256" key="1">
    <source>
        <dbReference type="ARBA" id="ARBA00004141"/>
    </source>
</evidence>
<keyword evidence="3 10" id="KW-0813">Transport</keyword>
<dbReference type="FunFam" id="1.20.1250.20:FF:000025">
    <property type="entry name" value="probable polyol transporter 4"/>
    <property type="match status" value="1"/>
</dbReference>
<dbReference type="InterPro" id="IPR005829">
    <property type="entry name" value="Sugar_transporter_CS"/>
</dbReference>
<evidence type="ECO:0000256" key="9">
    <source>
        <dbReference type="ARBA" id="ARBA00044504"/>
    </source>
</evidence>
<feature type="transmembrane region" description="Helical" evidence="11">
    <location>
        <begin position="160"/>
        <end position="178"/>
    </location>
</feature>
<feature type="transmembrane region" description="Helical" evidence="11">
    <location>
        <begin position="104"/>
        <end position="126"/>
    </location>
</feature>
<keyword evidence="4" id="KW-0762">Sugar transport</keyword>
<sequence>MTDRKHEDNGVSGISNDLIADFNPPKAPKRNKYAFACAILASMTSILLGYDIGVMSGAQKYIQRDFGCTDGQIEILVGILNLYSLVGSAAAGRTSDWIGRRYTIVFAGAIFFIGAILMGFATNYAFLMVGRFVAGVGVGYALMIAPVYTAEVSPASARGFLTSFPEVFINAGIMFGYVSNYAFSKLPLHLGWRFMLGIGAIPSIILAVGVLGMPESPRWLVMQGRLGDAKIVLDKTSDSLEESKLRLADIKKAAGIPEDCNDEFVQVTKHSHGEGIWKELLIHPTPTVRHILMAALGIHFFQQASGIDAVVLYSPRIFEKAGIVKDTPQLLATIAVGFVKTTFILVATFLLDKIGRRPLLLSSIAGMIVSLMSLGIALTIIDNSDHKITWAIALCIATILSYVAFFSIGMGPITWVYSSEIFPLRLRAQGCSMGVVVNRVTSGVISMTFLTLYEKITIGGAFFLFAAVAAVACMFFYTLYPETQGMNLEEVEQVFGTFFRWRSRQAELDRKKEAEMLVNSKSQS</sequence>
<keyword evidence="14" id="KW-1185">Reference proteome</keyword>
<keyword evidence="7 11" id="KW-1133">Transmembrane helix</keyword>
<dbReference type="Pfam" id="PF00083">
    <property type="entry name" value="Sugar_tr"/>
    <property type="match status" value="1"/>
</dbReference>
<feature type="transmembrane region" description="Helical" evidence="11">
    <location>
        <begin position="190"/>
        <end position="213"/>
    </location>
</feature>
<evidence type="ECO:0000256" key="7">
    <source>
        <dbReference type="ARBA" id="ARBA00022989"/>
    </source>
</evidence>
<evidence type="ECO:0000256" key="5">
    <source>
        <dbReference type="ARBA" id="ARBA00022692"/>
    </source>
</evidence>
<evidence type="ECO:0000256" key="2">
    <source>
        <dbReference type="ARBA" id="ARBA00010992"/>
    </source>
</evidence>
<evidence type="ECO:0000313" key="13">
    <source>
        <dbReference type="EMBL" id="KAK1417459.1"/>
    </source>
</evidence>
<dbReference type="InterPro" id="IPR005828">
    <property type="entry name" value="MFS_sugar_transport-like"/>
</dbReference>
<proteinExistence type="inferred from homology"/>
<evidence type="ECO:0000313" key="14">
    <source>
        <dbReference type="Proteomes" id="UP001229421"/>
    </source>
</evidence>
<feature type="transmembrane region" description="Helical" evidence="11">
    <location>
        <begin position="132"/>
        <end position="148"/>
    </location>
</feature>
<feature type="domain" description="Major facilitator superfamily (MFS) profile" evidence="12">
    <location>
        <begin position="37"/>
        <end position="484"/>
    </location>
</feature>
<dbReference type="EMBL" id="JAUHHV010000007">
    <property type="protein sequence ID" value="KAK1417459.1"/>
    <property type="molecule type" value="Genomic_DNA"/>
</dbReference>
<name>A0AAD8K6W9_TARER</name>
<dbReference type="NCBIfam" id="TIGR00879">
    <property type="entry name" value="SP"/>
    <property type="match status" value="1"/>
</dbReference>
<keyword evidence="6" id="KW-0769">Symport</keyword>
<feature type="transmembrane region" description="Helical" evidence="11">
    <location>
        <begin position="456"/>
        <end position="480"/>
    </location>
</feature>
<dbReference type="SUPFAM" id="SSF103473">
    <property type="entry name" value="MFS general substrate transporter"/>
    <property type="match status" value="1"/>
</dbReference>
<dbReference type="PROSITE" id="PS50850">
    <property type="entry name" value="MFS"/>
    <property type="match status" value="1"/>
</dbReference>
<gene>
    <name evidence="13" type="ORF">QVD17_26586</name>
</gene>
<evidence type="ECO:0000256" key="11">
    <source>
        <dbReference type="SAM" id="Phobius"/>
    </source>
</evidence>
<dbReference type="Gene3D" id="1.20.1250.20">
    <property type="entry name" value="MFS general substrate transporter like domains"/>
    <property type="match status" value="1"/>
</dbReference>
<dbReference type="GO" id="GO:0005351">
    <property type="term" value="F:carbohydrate:proton symporter activity"/>
    <property type="evidence" value="ECO:0007669"/>
    <property type="project" value="InterPro"/>
</dbReference>
<comment type="similarity">
    <text evidence="2 10">Belongs to the major facilitator superfamily. Sugar transporter (TC 2.A.1.1) family.</text>
</comment>
<dbReference type="InterPro" id="IPR045262">
    <property type="entry name" value="STP/PLT_plant"/>
</dbReference>
<feature type="transmembrane region" description="Helical" evidence="11">
    <location>
        <begin position="363"/>
        <end position="381"/>
    </location>
</feature>
<dbReference type="GO" id="GO:0016020">
    <property type="term" value="C:membrane"/>
    <property type="evidence" value="ECO:0007669"/>
    <property type="project" value="UniProtKB-SubCell"/>
</dbReference>
<evidence type="ECO:0000256" key="10">
    <source>
        <dbReference type="RuleBase" id="RU003346"/>
    </source>
</evidence>
<protein>
    <recommendedName>
        <fullName evidence="12">Major facilitator superfamily (MFS) profile domain-containing protein</fullName>
    </recommendedName>
</protein>
<feature type="transmembrane region" description="Helical" evidence="11">
    <location>
        <begin position="73"/>
        <end position="92"/>
    </location>
</feature>
<evidence type="ECO:0000256" key="3">
    <source>
        <dbReference type="ARBA" id="ARBA00022448"/>
    </source>
</evidence>
<evidence type="ECO:0000256" key="8">
    <source>
        <dbReference type="ARBA" id="ARBA00023136"/>
    </source>
</evidence>
<keyword evidence="8 11" id="KW-0472">Membrane</keyword>
<feature type="transmembrane region" description="Helical" evidence="11">
    <location>
        <begin position="388"/>
        <end position="417"/>
    </location>
</feature>
<dbReference type="InterPro" id="IPR036259">
    <property type="entry name" value="MFS_trans_sf"/>
</dbReference>
<dbReference type="PRINTS" id="PR00171">
    <property type="entry name" value="SUGRTRNSPORT"/>
</dbReference>
<dbReference type="Proteomes" id="UP001229421">
    <property type="component" value="Unassembled WGS sequence"/>
</dbReference>
<dbReference type="CDD" id="cd17437">
    <property type="entry name" value="MFS_PLT"/>
    <property type="match status" value="1"/>
</dbReference>
<comment type="subcellular location">
    <subcellularLocation>
        <location evidence="1">Membrane</location>
        <topology evidence="1">Multi-pass membrane protein</topology>
    </subcellularLocation>
</comment>
<comment type="similarity">
    <text evidence="9">Belongs to the major facilitator superfamily. Phosphate:H(+) symporter (TC 2.A.1.9) family.</text>
</comment>
<feature type="transmembrane region" description="Helical" evidence="11">
    <location>
        <begin position="33"/>
        <end position="53"/>
    </location>
</feature>
<dbReference type="AlphaFoldDB" id="A0AAD8K6W9"/>
<evidence type="ECO:0000256" key="4">
    <source>
        <dbReference type="ARBA" id="ARBA00022597"/>
    </source>
</evidence>